<organism evidence="6 7">
    <name type="scientific">Roseateles toxinivorans</name>
    <dbReference type="NCBI Taxonomy" id="270368"/>
    <lineage>
        <taxon>Bacteria</taxon>
        <taxon>Pseudomonadati</taxon>
        <taxon>Pseudomonadota</taxon>
        <taxon>Betaproteobacteria</taxon>
        <taxon>Burkholderiales</taxon>
        <taxon>Sphaerotilaceae</taxon>
        <taxon>Roseateles</taxon>
    </lineage>
</organism>
<feature type="domain" description="Glycosyl hydrolase 94 supersandwich" evidence="3">
    <location>
        <begin position="207"/>
        <end position="487"/>
    </location>
</feature>
<keyword evidence="1" id="KW-0328">Glycosyltransferase</keyword>
<dbReference type="Gene3D" id="1.50.10.140">
    <property type="match status" value="1"/>
</dbReference>
<evidence type="ECO:0000313" key="7">
    <source>
        <dbReference type="Proteomes" id="UP000295361"/>
    </source>
</evidence>
<feature type="domain" description="Glycosyl hydrolase 94 supersandwich" evidence="3">
    <location>
        <begin position="705"/>
        <end position="958"/>
    </location>
</feature>
<evidence type="ECO:0000256" key="2">
    <source>
        <dbReference type="ARBA" id="ARBA00022679"/>
    </source>
</evidence>
<dbReference type="PANTHER" id="PTHR37469:SF2">
    <property type="entry name" value="CELLOBIONIC ACID PHOSPHORYLASE"/>
    <property type="match status" value="1"/>
</dbReference>
<dbReference type="Pfam" id="PF06165">
    <property type="entry name" value="GH94_b-supersand"/>
    <property type="match status" value="2"/>
</dbReference>
<reference evidence="6 7" key="1">
    <citation type="submission" date="2019-03" db="EMBL/GenBank/DDBJ databases">
        <title>Genomic Encyclopedia of Type Strains, Phase IV (KMG-IV): sequencing the most valuable type-strain genomes for metagenomic binning, comparative biology and taxonomic classification.</title>
        <authorList>
            <person name="Goeker M."/>
        </authorList>
    </citation>
    <scope>NUCLEOTIDE SEQUENCE [LARGE SCALE GENOMIC DNA]</scope>
    <source>
        <strain evidence="6 7">DSM 16998</strain>
    </source>
</reference>
<feature type="domain" description="Glycoamylase-like" evidence="4">
    <location>
        <begin position="24"/>
        <end position="148"/>
    </location>
</feature>
<dbReference type="SUPFAM" id="SSF74650">
    <property type="entry name" value="Galactose mutarotase-like"/>
    <property type="match status" value="2"/>
</dbReference>
<dbReference type="GO" id="GO:0016757">
    <property type="term" value="F:glycosyltransferase activity"/>
    <property type="evidence" value="ECO:0007669"/>
    <property type="project" value="UniProtKB-KW"/>
</dbReference>
<accession>A0A4R6QMK6</accession>
<dbReference type="Gene3D" id="1.50.10.10">
    <property type="match status" value="1"/>
</dbReference>
<dbReference type="InterPro" id="IPR052047">
    <property type="entry name" value="GH94_Enzymes"/>
</dbReference>
<comment type="caution">
    <text evidence="6">The sequence shown here is derived from an EMBL/GenBank/DDBJ whole genome shotgun (WGS) entry which is preliminary data.</text>
</comment>
<dbReference type="GO" id="GO:0005975">
    <property type="term" value="P:carbohydrate metabolic process"/>
    <property type="evidence" value="ECO:0007669"/>
    <property type="project" value="InterPro"/>
</dbReference>
<dbReference type="SUPFAM" id="SSF48208">
    <property type="entry name" value="Six-hairpin glycosidases"/>
    <property type="match status" value="1"/>
</dbReference>
<dbReference type="InterPro" id="IPR011013">
    <property type="entry name" value="Gal_mutarotase_sf_dom"/>
</dbReference>
<evidence type="ECO:0000259" key="5">
    <source>
        <dbReference type="Pfam" id="PF17167"/>
    </source>
</evidence>
<dbReference type="InterPro" id="IPR008928">
    <property type="entry name" value="6-hairpin_glycosidase_sf"/>
</dbReference>
<name>A0A4R6QMK6_9BURK</name>
<dbReference type="Pfam" id="PF10091">
    <property type="entry name" value="Glycoamylase"/>
    <property type="match status" value="1"/>
</dbReference>
<sequence length="1495" mass="163908">MPGLLMHEPAGGLLQRVSATALRAQRAFGERHRVPWGVSECAYFEQDASLAFQYGPFGVPELAMRRTPLEERVIAPYASLLALPLDMAAALNNLHGLERLGARGPYGFIEALDFSAARRSEGAKPQRVATHMSHHQGMGLLALCNLLCDGAPQGWFGRSPRARAHEILLHERMPRAIVFQSLAIPRMPHQHQAGAEPGAARNIDPATGPSTAMPTLLLGNGGYNLCLRPNGAGQSRWRGQAINRGRDDALRDPLGQWLLLRRAGAPTFHSLTLAPCADPQARYQTRFFADHAEFEARSALWESSIDVWVSPDDDVELRSLSLHNLSDDAAEFELLSFFEVALTAQRADESHPAFAKLFVRAHGTDPGCLLLERRPRLETESGMWMAHFLAAEVGGESPGAGSESDASIAGLQVSCDRAGLLPRCGGLEQLGSADDAPDGKVDTGLDPAASLRLRLRLPAHARRTLTFGTAAAADAAGVLAIVDEYRQAVHLTQARLKGATLARIRQRELRLSIAELQLMQDLNTPMTLSCARPRPAPEAPLDRRALWRLAISGDRPIALIWIDSLQGMRVARLLMTAHRFWDMHGLCGDLVLINAEPPSYLQPLQHQLLALRQNVGLEPHALAERGAIHLLQQDRLEPGELAALRACARIDLRADGRSLARLLADAHSPGRSPQPVLMLPRPPLCWPVLSRPGRFSADGRAFEFEVDARQLPPRPWCNVLANADMGCVLSETGGGYTWARNSRLHQLTPWSNDALLDPPGEHLLVLDEASGQVFGLMPGIDRNGDAGYRVEHGPGHSQFMQRRAELEIRTEVMVHPPLAAKCIQVHMRSTGEAPKRLRLLAMVEWVMGAQARDRMSLLTESLADPQLLLAQQLDHSGGFGAGCAYLMLAGAPVLDWTCARDEFFANHGAMQWPQALGRQQGFGLDPCAALATSVTLMPGQTFSCSWVLGYGPGREAALVQAAALGAPGALQGWAGDVDRHWRELLSAVTVQTPDAGFDALVNHWLLYQTLACRLWAKAGFYQASGATGFRDQLQDAMALGVCRPALLRQQLLVHAARQFPQGDVQHWWHEPGGAGVRTRFSDDLLWLPYALQHYLRVSDDSALLDEQLPFLAGAEVPEHAEDAYYTPEATEASASLYEHAARAIDHALRWGEHGLPLMGCGDWNDGMNRVGHHGRGESVWLAWFLLVILADWPALARARQDDARVQRWEAAATALRRALAEHGWDGAWYRRAYFDNGHALGSSANAECRIDLIAQAWSVFAAPAGDARAAQAMRSVDALLVDRQVGLIRLLDPPLQLAADHAGYIQAYPPGVRENGGQYSHAAAWAVLAQARLGHAELAWEYFRMLSPAHRAADLAGQRRYAIEPYVMPGDTYSAAPYQGRGGWSWYTGSAAWMYRAALEGLLGLQLEARRFMLQPCIPPEWRELRIRVRHGGARFELLLRRQGPERAAPPASTRQIRAGEWMAYDDLPPDQLLLLVLPTLPGREEPSAPSAPNS</sequence>
<dbReference type="InParanoid" id="A0A4R6QMK6"/>
<dbReference type="InterPro" id="IPR012341">
    <property type="entry name" value="6hp_glycosidase-like_sf"/>
</dbReference>
<dbReference type="PANTHER" id="PTHR37469">
    <property type="entry name" value="CELLOBIONIC ACID PHOSPHORYLASE-RELATED"/>
    <property type="match status" value="1"/>
</dbReference>
<dbReference type="InterPro" id="IPR010383">
    <property type="entry name" value="Glyco_hydrolase_94_b-supersand"/>
</dbReference>
<dbReference type="Proteomes" id="UP000295361">
    <property type="component" value="Unassembled WGS sequence"/>
</dbReference>
<dbReference type="Gene3D" id="2.60.420.10">
    <property type="entry name" value="Maltose phosphorylase, domain 3"/>
    <property type="match status" value="1"/>
</dbReference>
<dbReference type="SMART" id="SM01068">
    <property type="entry name" value="CBM_X"/>
    <property type="match status" value="2"/>
</dbReference>
<evidence type="ECO:0000259" key="4">
    <source>
        <dbReference type="Pfam" id="PF10091"/>
    </source>
</evidence>
<dbReference type="EMBL" id="SNXS01000004">
    <property type="protein sequence ID" value="TDP64118.1"/>
    <property type="molecule type" value="Genomic_DNA"/>
</dbReference>
<dbReference type="Gene3D" id="2.70.98.40">
    <property type="entry name" value="Glycoside hydrolase, family 65, N-terminal domain"/>
    <property type="match status" value="2"/>
</dbReference>
<dbReference type="GO" id="GO:0030246">
    <property type="term" value="F:carbohydrate binding"/>
    <property type="evidence" value="ECO:0007669"/>
    <property type="project" value="InterPro"/>
</dbReference>
<dbReference type="InterPro" id="IPR033432">
    <property type="entry name" value="GH94_catalytic"/>
</dbReference>
<proteinExistence type="predicted"/>
<dbReference type="InterPro" id="IPR037018">
    <property type="entry name" value="GH65_N"/>
</dbReference>
<dbReference type="InterPro" id="IPR019282">
    <property type="entry name" value="Glycoamylase-like_cons_dom"/>
</dbReference>
<evidence type="ECO:0000313" key="6">
    <source>
        <dbReference type="EMBL" id="TDP64118.1"/>
    </source>
</evidence>
<protein>
    <submittedName>
        <fullName evidence="6">Cellobiose phosphorylase</fullName>
    </submittedName>
</protein>
<evidence type="ECO:0000259" key="3">
    <source>
        <dbReference type="Pfam" id="PF06165"/>
    </source>
</evidence>
<keyword evidence="2" id="KW-0808">Transferase</keyword>
<keyword evidence="7" id="KW-1185">Reference proteome</keyword>
<feature type="domain" description="Glycosyl hydrolase 94 catalytic" evidence="5">
    <location>
        <begin position="980"/>
        <end position="1404"/>
    </location>
</feature>
<dbReference type="Pfam" id="PF17167">
    <property type="entry name" value="Glyco_hydro_94"/>
    <property type="match status" value="1"/>
</dbReference>
<gene>
    <name evidence="6" type="ORF">DES47_104407</name>
</gene>
<evidence type="ECO:0000256" key="1">
    <source>
        <dbReference type="ARBA" id="ARBA00022676"/>
    </source>
</evidence>